<organism evidence="1 2">
    <name type="scientific">Dothidotthia symphoricarpi CBS 119687</name>
    <dbReference type="NCBI Taxonomy" id="1392245"/>
    <lineage>
        <taxon>Eukaryota</taxon>
        <taxon>Fungi</taxon>
        <taxon>Dikarya</taxon>
        <taxon>Ascomycota</taxon>
        <taxon>Pezizomycotina</taxon>
        <taxon>Dothideomycetes</taxon>
        <taxon>Pleosporomycetidae</taxon>
        <taxon>Pleosporales</taxon>
        <taxon>Dothidotthiaceae</taxon>
        <taxon>Dothidotthia</taxon>
    </lineage>
</organism>
<keyword evidence="2" id="KW-1185">Reference proteome</keyword>
<dbReference type="RefSeq" id="XP_033518866.1">
    <property type="nucleotide sequence ID" value="XM_033664425.1"/>
</dbReference>
<accession>A0A6A5ZZZ5</accession>
<dbReference type="EMBL" id="ML977519">
    <property type="protein sequence ID" value="KAF2124473.1"/>
    <property type="molecule type" value="Genomic_DNA"/>
</dbReference>
<dbReference type="GeneID" id="54404857"/>
<name>A0A6A5ZZZ5_9PLEO</name>
<evidence type="ECO:0000313" key="2">
    <source>
        <dbReference type="Proteomes" id="UP000799771"/>
    </source>
</evidence>
<dbReference type="Proteomes" id="UP000799771">
    <property type="component" value="Unassembled WGS sequence"/>
</dbReference>
<protein>
    <submittedName>
        <fullName evidence="1">Uncharacterized protein</fullName>
    </submittedName>
</protein>
<proteinExistence type="predicted"/>
<feature type="non-terminal residue" evidence="1">
    <location>
        <position position="1"/>
    </location>
</feature>
<reference evidence="1" key="1">
    <citation type="journal article" date="2020" name="Stud. Mycol.">
        <title>101 Dothideomycetes genomes: a test case for predicting lifestyles and emergence of pathogens.</title>
        <authorList>
            <person name="Haridas S."/>
            <person name="Albert R."/>
            <person name="Binder M."/>
            <person name="Bloem J."/>
            <person name="Labutti K."/>
            <person name="Salamov A."/>
            <person name="Andreopoulos B."/>
            <person name="Baker S."/>
            <person name="Barry K."/>
            <person name="Bills G."/>
            <person name="Bluhm B."/>
            <person name="Cannon C."/>
            <person name="Castanera R."/>
            <person name="Culley D."/>
            <person name="Daum C."/>
            <person name="Ezra D."/>
            <person name="Gonzalez J."/>
            <person name="Henrissat B."/>
            <person name="Kuo A."/>
            <person name="Liang C."/>
            <person name="Lipzen A."/>
            <person name="Lutzoni F."/>
            <person name="Magnuson J."/>
            <person name="Mondo S."/>
            <person name="Nolan M."/>
            <person name="Ohm R."/>
            <person name="Pangilinan J."/>
            <person name="Park H.-J."/>
            <person name="Ramirez L."/>
            <person name="Alfaro M."/>
            <person name="Sun H."/>
            <person name="Tritt A."/>
            <person name="Yoshinaga Y."/>
            <person name="Zwiers L.-H."/>
            <person name="Turgeon B."/>
            <person name="Goodwin S."/>
            <person name="Spatafora J."/>
            <person name="Crous P."/>
            <person name="Grigoriev I."/>
        </authorList>
    </citation>
    <scope>NUCLEOTIDE SEQUENCE</scope>
    <source>
        <strain evidence="1">CBS 119687</strain>
    </source>
</reference>
<gene>
    <name evidence="1" type="ORF">P153DRAFT_302027</name>
</gene>
<evidence type="ECO:0000313" key="1">
    <source>
        <dbReference type="EMBL" id="KAF2124473.1"/>
    </source>
</evidence>
<dbReference type="AlphaFoldDB" id="A0A6A5ZZZ5"/>
<sequence>LRKPNYNSTRSLCDPNLTWTFLRKPNYNSTRSPCDPDPTPTYRWVLRTHLPAYTQVNKVKYNINLVL</sequence>